<evidence type="ECO:0000313" key="1">
    <source>
        <dbReference type="EMBL" id="RYV51012.1"/>
    </source>
</evidence>
<keyword evidence="2" id="KW-1185">Reference proteome</keyword>
<reference evidence="1 2" key="1">
    <citation type="submission" date="2019-01" db="EMBL/GenBank/DDBJ databases">
        <title>Novel species of Cellulomonas.</title>
        <authorList>
            <person name="Liu Q."/>
            <person name="Xin Y.-H."/>
        </authorList>
    </citation>
    <scope>NUCLEOTIDE SEQUENCE [LARGE SCALE GENOMIC DNA]</scope>
    <source>
        <strain evidence="1 2">HLT2-17</strain>
    </source>
</reference>
<accession>A0A4Q5MYV7</accession>
<sequence>MGHMVPPSCLSSASPGGGDPLARLKRNSIAADRSDSSNASAIDRAFSGLLVVTQLAADHAQNWKAQHGLILSTSAVAVAEDYFRTLLTEVANVCPLCMDLVRPLDTQIEYVISGSVSDALRASLDRTSFSSAGAVKEWTKKITGLDIKGRSSLTVELASFELVCHVRHCAIHAGGYVAAHNAKVLDLPIGSWISFDTPGAIHDIVAIVAATIRAFNQLLFEHILSRWIDEDILTGQWADDREMFSVLWKTFCSRSDIESARLQGQPLRLNAYHVHQSMQRMLRARHASLG</sequence>
<evidence type="ECO:0000313" key="2">
    <source>
        <dbReference type="Proteomes" id="UP000293764"/>
    </source>
</evidence>
<name>A0A4Q5MYV7_9MICO</name>
<gene>
    <name evidence="1" type="ORF">EUA98_10920</name>
</gene>
<comment type="caution">
    <text evidence="1">The sequence shown here is derived from an EMBL/GenBank/DDBJ whole genome shotgun (WGS) entry which is preliminary data.</text>
</comment>
<dbReference type="AlphaFoldDB" id="A0A4Q5MYV7"/>
<dbReference type="RefSeq" id="WP_130102717.1">
    <property type="nucleotide sequence ID" value="NZ_SDWW01000023.1"/>
</dbReference>
<organism evidence="1 2">
    <name type="scientific">Pengzhenrongella frigida</name>
    <dbReference type="NCBI Taxonomy" id="1259133"/>
    <lineage>
        <taxon>Bacteria</taxon>
        <taxon>Bacillati</taxon>
        <taxon>Actinomycetota</taxon>
        <taxon>Actinomycetes</taxon>
        <taxon>Micrococcales</taxon>
        <taxon>Pengzhenrongella</taxon>
    </lineage>
</organism>
<proteinExistence type="predicted"/>
<dbReference type="EMBL" id="SDWW01000023">
    <property type="protein sequence ID" value="RYV51012.1"/>
    <property type="molecule type" value="Genomic_DNA"/>
</dbReference>
<dbReference type="Proteomes" id="UP000293764">
    <property type="component" value="Unassembled WGS sequence"/>
</dbReference>
<dbReference type="OrthoDB" id="1493841at2"/>
<protein>
    <submittedName>
        <fullName evidence="1">Uncharacterized protein</fullName>
    </submittedName>
</protein>